<reference evidence="9 10" key="1">
    <citation type="submission" date="2016-10" db="EMBL/GenBank/DDBJ databases">
        <title>Genome Sequence of Pseudomonas putida GM4FR.</title>
        <authorList>
            <person name="Poehlein A."/>
            <person name="Wemheuer F."/>
            <person name="Hollensteiner J."/>
            <person name="Wemheuer B."/>
        </authorList>
    </citation>
    <scope>NUCLEOTIDE SEQUENCE [LARGE SCALE GENOMIC DNA]</scope>
    <source>
        <strain evidence="9 10">GM4FR</strain>
    </source>
</reference>
<evidence type="ECO:0000313" key="10">
    <source>
        <dbReference type="Proteomes" id="UP000186736"/>
    </source>
</evidence>
<protein>
    <submittedName>
        <fullName evidence="9">Phthalate 4,5-dioxygenase oxygenase reductase subunit</fullName>
        <ecNumber evidence="9">1.14.12.7</ecNumber>
    </submittedName>
</protein>
<dbReference type="InterPro" id="IPR039261">
    <property type="entry name" value="FNR_nucleotide-bd"/>
</dbReference>
<dbReference type="SUPFAM" id="SSF63380">
    <property type="entry name" value="Riboflavin synthase domain-like"/>
    <property type="match status" value="1"/>
</dbReference>
<dbReference type="PROSITE" id="PS51384">
    <property type="entry name" value="FAD_FR"/>
    <property type="match status" value="1"/>
</dbReference>
<dbReference type="PROSITE" id="PS51085">
    <property type="entry name" value="2FE2S_FER_2"/>
    <property type="match status" value="1"/>
</dbReference>
<comment type="caution">
    <text evidence="9">The sequence shown here is derived from an EMBL/GenBank/DDBJ whole genome shotgun (WGS) entry which is preliminary data.</text>
</comment>
<evidence type="ECO:0000256" key="6">
    <source>
        <dbReference type="ARBA" id="ARBA00023014"/>
    </source>
</evidence>
<proteinExistence type="predicted"/>
<evidence type="ECO:0000256" key="2">
    <source>
        <dbReference type="ARBA" id="ARBA00022714"/>
    </source>
</evidence>
<dbReference type="InterPro" id="IPR054582">
    <property type="entry name" value="DmmA-like_N"/>
</dbReference>
<keyword evidence="2" id="KW-0001">2Fe-2S</keyword>
<evidence type="ECO:0000259" key="8">
    <source>
        <dbReference type="PROSITE" id="PS51384"/>
    </source>
</evidence>
<dbReference type="InterPro" id="IPR036010">
    <property type="entry name" value="2Fe-2S_ferredoxin-like_sf"/>
</dbReference>
<dbReference type="Proteomes" id="UP000186736">
    <property type="component" value="Unassembled WGS sequence"/>
</dbReference>
<accession>A0A1Q9R6S2</accession>
<dbReference type="OrthoDB" id="9801223at2"/>
<organism evidence="9 10">
    <name type="scientific">Pseudomonas putida</name>
    <name type="common">Arthrobacter siderocapsulatus</name>
    <dbReference type="NCBI Taxonomy" id="303"/>
    <lineage>
        <taxon>Bacteria</taxon>
        <taxon>Pseudomonadati</taxon>
        <taxon>Pseudomonadota</taxon>
        <taxon>Gammaproteobacteria</taxon>
        <taxon>Pseudomonadales</taxon>
        <taxon>Pseudomonadaceae</taxon>
        <taxon>Pseudomonas</taxon>
    </lineage>
</organism>
<dbReference type="InterPro" id="IPR050415">
    <property type="entry name" value="MRET"/>
</dbReference>
<keyword evidence="3" id="KW-0479">Metal-binding</keyword>
<dbReference type="Gene3D" id="2.40.30.10">
    <property type="entry name" value="Translation factors"/>
    <property type="match status" value="1"/>
</dbReference>
<dbReference type="InterPro" id="IPR017938">
    <property type="entry name" value="Riboflavin_synthase-like_b-brl"/>
</dbReference>
<dbReference type="CDD" id="cd06185">
    <property type="entry name" value="PDR_like"/>
    <property type="match status" value="1"/>
</dbReference>
<evidence type="ECO:0000256" key="4">
    <source>
        <dbReference type="ARBA" id="ARBA00023002"/>
    </source>
</evidence>
<feature type="domain" description="FAD-binding FR-type" evidence="8">
    <location>
        <begin position="5"/>
        <end position="110"/>
    </location>
</feature>
<dbReference type="GO" id="GO:0051537">
    <property type="term" value="F:2 iron, 2 sulfur cluster binding"/>
    <property type="evidence" value="ECO:0007669"/>
    <property type="project" value="UniProtKB-KW"/>
</dbReference>
<dbReference type="InterPro" id="IPR001041">
    <property type="entry name" value="2Fe-2S_ferredoxin-type"/>
</dbReference>
<dbReference type="SUPFAM" id="SSF54292">
    <property type="entry name" value="2Fe-2S ferredoxin-like"/>
    <property type="match status" value="1"/>
</dbReference>
<evidence type="ECO:0000256" key="3">
    <source>
        <dbReference type="ARBA" id="ARBA00022723"/>
    </source>
</evidence>
<dbReference type="GO" id="GO:0046872">
    <property type="term" value="F:metal ion binding"/>
    <property type="evidence" value="ECO:0007669"/>
    <property type="project" value="UniProtKB-KW"/>
</dbReference>
<dbReference type="Gene3D" id="3.10.20.30">
    <property type="match status" value="1"/>
</dbReference>
<dbReference type="EC" id="1.14.12.7" evidence="9"/>
<dbReference type="InterPro" id="IPR017927">
    <property type="entry name" value="FAD-bd_FR_type"/>
</dbReference>
<name>A0A1Q9R6S2_PSEPU</name>
<dbReference type="AlphaFoldDB" id="A0A1Q9R6S2"/>
<dbReference type="Gene3D" id="3.40.50.80">
    <property type="entry name" value="Nucleotide-binding domain of ferredoxin-NADP reductase (FNR) module"/>
    <property type="match status" value="1"/>
</dbReference>
<dbReference type="EMBL" id="MKZO01000014">
    <property type="protein sequence ID" value="OLS63107.1"/>
    <property type="molecule type" value="Genomic_DNA"/>
</dbReference>
<dbReference type="Pfam" id="PF22290">
    <property type="entry name" value="DmmA-like_N"/>
    <property type="match status" value="1"/>
</dbReference>
<dbReference type="InterPro" id="IPR012675">
    <property type="entry name" value="Beta-grasp_dom_sf"/>
</dbReference>
<keyword evidence="1" id="KW-0285">Flavoprotein</keyword>
<feature type="domain" description="2Fe-2S ferredoxin-type" evidence="7">
    <location>
        <begin position="235"/>
        <end position="322"/>
    </location>
</feature>
<dbReference type="PANTHER" id="PTHR47354">
    <property type="entry name" value="NADH OXIDOREDUCTASE HCR"/>
    <property type="match status" value="1"/>
</dbReference>
<evidence type="ECO:0000256" key="1">
    <source>
        <dbReference type="ARBA" id="ARBA00022630"/>
    </source>
</evidence>
<dbReference type="CDD" id="cd00207">
    <property type="entry name" value="fer2"/>
    <property type="match status" value="1"/>
</dbReference>
<evidence type="ECO:0000256" key="5">
    <source>
        <dbReference type="ARBA" id="ARBA00023004"/>
    </source>
</evidence>
<sequence length="322" mass="35515">MNTHNGTLSVRVARIEALTPEITRFTLVDPDGKHLPAFSGGSHVVVVLEDGDKTHRNAYSLMSSPYDSSAYHIAVRRVADGRGGSRYLHDRVGEGELLQILQPANLFPLAKHGRQHLFIAGGVGITPVYSQLEELELKKASFELHLAVRGPEHIALGRELQARYGSRVHLYVQGEDARMDIPGILFGRPLGSHVYVCGPDSMIDDTIESAHSLGWTDSHIHYERFVEQGSTGQPFSVTLARQGVTLEVPAEQSLLEAAEQAGYKVPYLCRGGACGYCETEVLEVDGELDHRDDWLSEEDKLSKRKFMPCVSRASCSRLVVDL</sequence>
<evidence type="ECO:0000313" key="9">
    <source>
        <dbReference type="EMBL" id="OLS63107.1"/>
    </source>
</evidence>
<dbReference type="GO" id="GO:0018620">
    <property type="term" value="F:phthalate 4,5-dioxygenase activity"/>
    <property type="evidence" value="ECO:0007669"/>
    <property type="project" value="UniProtKB-EC"/>
</dbReference>
<dbReference type="Pfam" id="PF00111">
    <property type="entry name" value="Fer2"/>
    <property type="match status" value="1"/>
</dbReference>
<keyword evidence="5" id="KW-0408">Iron</keyword>
<keyword evidence="4 9" id="KW-0560">Oxidoreductase</keyword>
<dbReference type="PANTHER" id="PTHR47354:SF1">
    <property type="entry name" value="CARNITINE MONOOXYGENASE REDUCTASE SUBUNIT"/>
    <property type="match status" value="1"/>
</dbReference>
<dbReference type="RefSeq" id="WP_075802986.1">
    <property type="nucleotide sequence ID" value="NZ_MKZO01000014.1"/>
</dbReference>
<keyword evidence="6" id="KW-0411">Iron-sulfur</keyword>
<dbReference type="PRINTS" id="PR00409">
    <property type="entry name" value="PHDIOXRDTASE"/>
</dbReference>
<gene>
    <name evidence="9" type="primary">pht2_2</name>
    <name evidence="9" type="ORF">PSEMO_20430</name>
</gene>
<dbReference type="SUPFAM" id="SSF52343">
    <property type="entry name" value="Ferredoxin reductase-like, C-terminal NADP-linked domain"/>
    <property type="match status" value="1"/>
</dbReference>
<evidence type="ECO:0000259" key="7">
    <source>
        <dbReference type="PROSITE" id="PS51085"/>
    </source>
</evidence>